<comment type="caution">
    <text evidence="2">The sequence shown here is derived from an EMBL/GenBank/DDBJ whole genome shotgun (WGS) entry which is preliminary data.</text>
</comment>
<name>A0ABW4XX68_9FLAO</name>
<dbReference type="InterPro" id="IPR018958">
    <property type="entry name" value="Knr4/Smi1-like_dom"/>
</dbReference>
<protein>
    <submittedName>
        <fullName evidence="2">SMI1/KNR4 family protein</fullName>
    </submittedName>
</protein>
<dbReference type="Gene3D" id="3.40.1580.10">
    <property type="entry name" value="SMI1/KNR4-like"/>
    <property type="match status" value="1"/>
</dbReference>
<evidence type="ECO:0000313" key="3">
    <source>
        <dbReference type="Proteomes" id="UP001597342"/>
    </source>
</evidence>
<evidence type="ECO:0000259" key="1">
    <source>
        <dbReference type="SMART" id="SM00860"/>
    </source>
</evidence>
<organism evidence="2 3">
    <name type="scientific">Flagellimonas iocasae</name>
    <dbReference type="NCBI Taxonomy" id="2055905"/>
    <lineage>
        <taxon>Bacteria</taxon>
        <taxon>Pseudomonadati</taxon>
        <taxon>Bacteroidota</taxon>
        <taxon>Flavobacteriia</taxon>
        <taxon>Flavobacteriales</taxon>
        <taxon>Flavobacteriaceae</taxon>
        <taxon>Flagellimonas</taxon>
    </lineage>
</organism>
<keyword evidence="3" id="KW-1185">Reference proteome</keyword>
<feature type="domain" description="Knr4/Smi1-like" evidence="1">
    <location>
        <begin position="101"/>
        <end position="233"/>
    </location>
</feature>
<dbReference type="Proteomes" id="UP001597342">
    <property type="component" value="Unassembled WGS sequence"/>
</dbReference>
<dbReference type="RefSeq" id="WP_379829939.1">
    <property type="nucleotide sequence ID" value="NZ_JBHUHU010000001.1"/>
</dbReference>
<accession>A0ABW4XX68</accession>
<dbReference type="SMART" id="SM00860">
    <property type="entry name" value="SMI1_KNR4"/>
    <property type="match status" value="1"/>
</dbReference>
<sequence>MSNLKERLKAAGVVSQEQIDKLAKLEKEEAMLAFLKTLEEERKNKSIEGITAYHLFHKPTEKSFSKILGWQQEWFDEISAAGHQEKLHQSRIEKASQSEKQLNTKSIKPIEQNLGFLLPESYKNFLLKIGCVRYAKYAQTIHPKDYTYHIAEIKTILETLIAPPIELEPYIDNLQLLPILAVDGNYDFVLCNNMHKNQEGVFYFVYHDEAFLYGGQTNMYDWLTYKFEEMMFKFANG</sequence>
<dbReference type="EMBL" id="JBHUHU010000001">
    <property type="protein sequence ID" value="MFD2099191.1"/>
    <property type="molecule type" value="Genomic_DNA"/>
</dbReference>
<gene>
    <name evidence="2" type="ORF">ACFSJE_05360</name>
</gene>
<dbReference type="SUPFAM" id="SSF160631">
    <property type="entry name" value="SMI1/KNR4-like"/>
    <property type="match status" value="1"/>
</dbReference>
<dbReference type="Pfam" id="PF09346">
    <property type="entry name" value="SMI1_KNR4"/>
    <property type="match status" value="1"/>
</dbReference>
<dbReference type="InterPro" id="IPR037883">
    <property type="entry name" value="Knr4/Smi1-like_sf"/>
</dbReference>
<reference evidence="3" key="1">
    <citation type="journal article" date="2019" name="Int. J. Syst. Evol. Microbiol.">
        <title>The Global Catalogue of Microorganisms (GCM) 10K type strain sequencing project: providing services to taxonomists for standard genome sequencing and annotation.</title>
        <authorList>
            <consortium name="The Broad Institute Genomics Platform"/>
            <consortium name="The Broad Institute Genome Sequencing Center for Infectious Disease"/>
            <person name="Wu L."/>
            <person name="Ma J."/>
        </authorList>
    </citation>
    <scope>NUCLEOTIDE SEQUENCE [LARGE SCALE GENOMIC DNA]</scope>
    <source>
        <strain evidence="3">JCM 3389</strain>
    </source>
</reference>
<proteinExistence type="predicted"/>
<evidence type="ECO:0000313" key="2">
    <source>
        <dbReference type="EMBL" id="MFD2099191.1"/>
    </source>
</evidence>